<dbReference type="InterPro" id="IPR015421">
    <property type="entry name" value="PyrdxlP-dep_Trfase_major"/>
</dbReference>
<dbReference type="PANTHER" id="PTHR42806:SF1">
    <property type="entry name" value="GLYCINE DEHYDROGENASE (DECARBOXYLATING)"/>
    <property type="match status" value="1"/>
</dbReference>
<dbReference type="EMBL" id="BGPR01035731">
    <property type="protein sequence ID" value="GBO10697.1"/>
    <property type="molecule type" value="Genomic_DNA"/>
</dbReference>
<dbReference type="InterPro" id="IPR049315">
    <property type="entry name" value="GDC-P_N"/>
</dbReference>
<evidence type="ECO:0000259" key="1">
    <source>
        <dbReference type="Pfam" id="PF02347"/>
    </source>
</evidence>
<dbReference type="AlphaFoldDB" id="A0A4Y2UGL3"/>
<proteinExistence type="predicted"/>
<accession>A0A4Y2UGL3</accession>
<name>A0A4Y2UGL3_ARAVE</name>
<keyword evidence="3" id="KW-1185">Reference proteome</keyword>
<comment type="caution">
    <text evidence="2">The sequence shown here is derived from an EMBL/GenBank/DDBJ whole genome shotgun (WGS) entry which is preliminary data.</text>
</comment>
<dbReference type="InterPro" id="IPR023010">
    <property type="entry name" value="GcvPA"/>
</dbReference>
<feature type="domain" description="Glycine cleavage system P-protein N-terminal" evidence="1">
    <location>
        <begin position="22"/>
        <end position="74"/>
    </location>
</feature>
<gene>
    <name evidence="2" type="ORF">AVEN_120438_1</name>
</gene>
<dbReference type="Pfam" id="PF02347">
    <property type="entry name" value="GDC-P"/>
    <property type="match status" value="1"/>
</dbReference>
<protein>
    <recommendedName>
        <fullName evidence="1">Glycine cleavage system P-protein N-terminal domain-containing protein</fullName>
    </recommendedName>
</protein>
<organism evidence="2 3">
    <name type="scientific">Araneus ventricosus</name>
    <name type="common">Orbweaver spider</name>
    <name type="synonym">Epeira ventricosa</name>
    <dbReference type="NCBI Taxonomy" id="182803"/>
    <lineage>
        <taxon>Eukaryota</taxon>
        <taxon>Metazoa</taxon>
        <taxon>Ecdysozoa</taxon>
        <taxon>Arthropoda</taxon>
        <taxon>Chelicerata</taxon>
        <taxon>Arachnida</taxon>
        <taxon>Araneae</taxon>
        <taxon>Araneomorphae</taxon>
        <taxon>Entelegynae</taxon>
        <taxon>Araneoidea</taxon>
        <taxon>Araneidae</taxon>
        <taxon>Araneus</taxon>
    </lineage>
</organism>
<evidence type="ECO:0000313" key="2">
    <source>
        <dbReference type="EMBL" id="GBO10697.1"/>
    </source>
</evidence>
<evidence type="ECO:0000313" key="3">
    <source>
        <dbReference type="Proteomes" id="UP000499080"/>
    </source>
</evidence>
<reference evidence="2 3" key="1">
    <citation type="journal article" date="2019" name="Sci. Rep.">
        <title>Orb-weaving spider Araneus ventricosus genome elucidates the spidroin gene catalogue.</title>
        <authorList>
            <person name="Kono N."/>
            <person name="Nakamura H."/>
            <person name="Ohtoshi R."/>
            <person name="Moran D.A.P."/>
            <person name="Shinohara A."/>
            <person name="Yoshida Y."/>
            <person name="Fujiwara M."/>
            <person name="Mori M."/>
            <person name="Tomita M."/>
            <person name="Arakawa K."/>
        </authorList>
    </citation>
    <scope>NUCLEOTIDE SEQUENCE [LARGE SCALE GENOMIC DNA]</scope>
</reference>
<dbReference type="GO" id="GO:0004375">
    <property type="term" value="F:glycine dehydrogenase (decarboxylating) activity"/>
    <property type="evidence" value="ECO:0007669"/>
    <property type="project" value="InterPro"/>
</dbReference>
<dbReference type="PANTHER" id="PTHR42806">
    <property type="entry name" value="GLYCINE CLEAVAGE SYSTEM P-PROTEIN"/>
    <property type="match status" value="1"/>
</dbReference>
<dbReference type="Proteomes" id="UP000499080">
    <property type="component" value="Unassembled WGS sequence"/>
</dbReference>
<dbReference type="OrthoDB" id="6537869at2759"/>
<dbReference type="GO" id="GO:0009116">
    <property type="term" value="P:nucleoside metabolic process"/>
    <property type="evidence" value="ECO:0007669"/>
    <property type="project" value="InterPro"/>
</dbReference>
<dbReference type="Gene3D" id="3.40.640.10">
    <property type="entry name" value="Type I PLP-dependent aspartate aminotransferase-like (Major domain)"/>
    <property type="match status" value="1"/>
</dbReference>
<sequence length="76" mass="8486">MTIRKPPLSCVLGIQPVFLSRTTQYIPYQGEIAQGRLESLLNYQTMVEDIKELDIANASLLDKGMTPADAMSLSIW</sequence>